<accession>A0AAU7XUW5</accession>
<dbReference type="RefSeq" id="WP_350359615.1">
    <property type="nucleotide sequence ID" value="NZ_CP158484.1"/>
</dbReference>
<protein>
    <submittedName>
        <fullName evidence="1">Uncharacterized protein</fullName>
    </submittedName>
</protein>
<dbReference type="EMBL" id="CP158484">
    <property type="protein sequence ID" value="XBY60699.1"/>
    <property type="molecule type" value="Genomic_DNA"/>
</dbReference>
<proteinExistence type="predicted"/>
<gene>
    <name evidence="1" type="ORF">V8F66_09560</name>
</gene>
<dbReference type="KEGG" id="vrs:V8F66_09560"/>
<organism evidence="1">
    <name type="scientific">Vreelandella sp. SM1641</name>
    <dbReference type="NCBI Taxonomy" id="3126101"/>
    <lineage>
        <taxon>Bacteria</taxon>
        <taxon>Pseudomonadati</taxon>
        <taxon>Pseudomonadota</taxon>
        <taxon>Gammaproteobacteria</taxon>
        <taxon>Oceanospirillales</taxon>
        <taxon>Halomonadaceae</taxon>
        <taxon>Vreelandella</taxon>
    </lineage>
</organism>
<reference evidence="1" key="1">
    <citation type="submission" date="2024-02" db="EMBL/GenBank/DDBJ databases">
        <title>Complete genome sequence of Vreelandella sp. SM1641, a marine exopolysaccharide-producing bacterium isolated from deep-sea hydrothermal sediment of the southwest Indian Ocean.</title>
        <authorList>
            <person name="Zhu H."/>
            <person name="Sun M."/>
        </authorList>
    </citation>
    <scope>NUCLEOTIDE SEQUENCE</scope>
    <source>
        <strain evidence="1">SM1641</strain>
    </source>
</reference>
<evidence type="ECO:0000313" key="1">
    <source>
        <dbReference type="EMBL" id="XBY60699.1"/>
    </source>
</evidence>
<name>A0AAU7XUW5_9GAMM</name>
<dbReference type="AlphaFoldDB" id="A0AAU7XUW5"/>
<sequence length="82" mass="9176">MLIACRTTPPSRGLTVTGSQYHRARRVEMHDKMHSCRRPTPPWSAITGMRWVVEAGKEVKKYSLAVIGEVSAPASRIQVLTE</sequence>